<name>A0A1A8LEH4_9TELE</name>
<evidence type="ECO:0000313" key="1">
    <source>
        <dbReference type="EMBL" id="SBR42997.1"/>
    </source>
</evidence>
<dbReference type="AlphaFoldDB" id="A0A1A8LEH4"/>
<reference evidence="1" key="2">
    <citation type="submission" date="2016-06" db="EMBL/GenBank/DDBJ databases">
        <title>The genome of a short-lived fish provides insights into sex chromosome evolution and the genetic control of aging.</title>
        <authorList>
            <person name="Reichwald K."/>
            <person name="Felder M."/>
            <person name="Petzold A."/>
            <person name="Koch P."/>
            <person name="Groth M."/>
            <person name="Platzer M."/>
        </authorList>
    </citation>
    <scope>NUCLEOTIDE SEQUENCE</scope>
    <source>
        <tissue evidence="1">Brain</tissue>
    </source>
</reference>
<proteinExistence type="predicted"/>
<reference evidence="1" key="1">
    <citation type="submission" date="2016-05" db="EMBL/GenBank/DDBJ databases">
        <authorList>
            <person name="Lavstsen T."/>
            <person name="Jespersen J.S."/>
        </authorList>
    </citation>
    <scope>NUCLEOTIDE SEQUENCE</scope>
    <source>
        <tissue evidence="1">Brain</tissue>
    </source>
</reference>
<feature type="non-terminal residue" evidence="1">
    <location>
        <position position="40"/>
    </location>
</feature>
<gene>
    <name evidence="1" type="primary">CABZ01027552.1</name>
</gene>
<accession>A0A1A8LEH4</accession>
<sequence length="40" mass="4605">DETCDMAKMAVVGTAYRASVQLFRKLRVTAHLMYTVYDLH</sequence>
<feature type="non-terminal residue" evidence="1">
    <location>
        <position position="1"/>
    </location>
</feature>
<dbReference type="EMBL" id="HAEF01005615">
    <property type="protein sequence ID" value="SBR42997.1"/>
    <property type="molecule type" value="Transcribed_RNA"/>
</dbReference>
<protein>
    <submittedName>
        <fullName evidence="1">Uncharacterized protein</fullName>
    </submittedName>
</protein>
<organism evidence="1">
    <name type="scientific">Nothobranchius pienaari</name>
    <dbReference type="NCBI Taxonomy" id="704102"/>
    <lineage>
        <taxon>Eukaryota</taxon>
        <taxon>Metazoa</taxon>
        <taxon>Chordata</taxon>
        <taxon>Craniata</taxon>
        <taxon>Vertebrata</taxon>
        <taxon>Euteleostomi</taxon>
        <taxon>Actinopterygii</taxon>
        <taxon>Neopterygii</taxon>
        <taxon>Teleostei</taxon>
        <taxon>Neoteleostei</taxon>
        <taxon>Acanthomorphata</taxon>
        <taxon>Ovalentaria</taxon>
        <taxon>Atherinomorphae</taxon>
        <taxon>Cyprinodontiformes</taxon>
        <taxon>Nothobranchiidae</taxon>
        <taxon>Nothobranchius</taxon>
    </lineage>
</organism>